<gene>
    <name evidence="4" type="ORF">DXT89_03900</name>
</gene>
<feature type="domain" description="Amidohydrolase-related" evidence="3">
    <location>
        <begin position="81"/>
        <end position="467"/>
    </location>
</feature>
<dbReference type="InterPro" id="IPR050287">
    <property type="entry name" value="MTA/SAH_deaminase"/>
</dbReference>
<dbReference type="InterPro" id="IPR011059">
    <property type="entry name" value="Metal-dep_hydrolase_composite"/>
</dbReference>
<name>A0A368NYV5_AGRVI</name>
<evidence type="ECO:0000256" key="2">
    <source>
        <dbReference type="ARBA" id="ARBA00022801"/>
    </source>
</evidence>
<accession>A0A368NYV5</accession>
<dbReference type="PANTHER" id="PTHR43794:SF11">
    <property type="entry name" value="AMIDOHYDROLASE-RELATED DOMAIN-CONTAINING PROTEIN"/>
    <property type="match status" value="1"/>
</dbReference>
<dbReference type="Gene3D" id="2.30.40.10">
    <property type="entry name" value="Urease, subunit C, domain 1"/>
    <property type="match status" value="1"/>
</dbReference>
<evidence type="ECO:0000313" key="4">
    <source>
        <dbReference type="EMBL" id="KAA3529915.1"/>
    </source>
</evidence>
<dbReference type="InterPro" id="IPR032466">
    <property type="entry name" value="Metal_Hydrolase"/>
</dbReference>
<organism evidence="4 5">
    <name type="scientific">Agrobacterium vitis</name>
    <name type="common">Rhizobium vitis</name>
    <dbReference type="NCBI Taxonomy" id="373"/>
    <lineage>
        <taxon>Bacteria</taxon>
        <taxon>Pseudomonadati</taxon>
        <taxon>Pseudomonadota</taxon>
        <taxon>Alphaproteobacteria</taxon>
        <taxon>Hyphomicrobiales</taxon>
        <taxon>Rhizobiaceae</taxon>
        <taxon>Rhizobium/Agrobacterium group</taxon>
        <taxon>Agrobacterium</taxon>
    </lineage>
</organism>
<keyword evidence="2" id="KW-0378">Hydrolase</keyword>
<dbReference type="RefSeq" id="WP_060717197.1">
    <property type="nucleotide sequence ID" value="NZ_CP055266.1"/>
</dbReference>
<comment type="caution">
    <text evidence="4">The sequence shown here is derived from an EMBL/GenBank/DDBJ whole genome shotgun (WGS) entry which is preliminary data.</text>
</comment>
<dbReference type="Proteomes" id="UP000436911">
    <property type="component" value="Unassembled WGS sequence"/>
</dbReference>
<sequence>MTQTTTMPDYPSADCIIEAGTVLTGLEAGTGLTGLGADGKMTMRHDVGIRVEKGMIAQIGPMEAVGYGNDHLPRFGSRRMIAMPGLVNAHHHFGVTPLMQGVPFAPLELWLPQFRAMRRIDQRLDTLYSAIEMLESGTTTVQHIHSGFSGTPDSWMQTAEATVSAYGEIGMRLGYCFMIRDRNILSYEPDADILSRLPAKARDWIAPQLANADIPVPRLMEFYTDLRARFMKGSPQHIRMNLAPANLHWCSDDALQTIFETAKAAGGNVHMHLLETERQAEFVRHTYGRSAVQHLQKLQCLDANVTLGHGNWMSGEDLDIIASCGCTICHNASSGLRLGSGIAPVNEMRRRGIPLALGIDQSNIADDRDMTLEMKLVWALHRETGLWNDRPNAGAVLQMASEHGAASAGFGGFTGRLEPGWQADIVLMDKDRIARPAINPRTLPVEALLHRGGRHAIEQVFVGGRLVVDGGRVTTVDRDAVMAEIEAILSRPETSAERDAWQAVEALLPHLESSLRQLGMGKGYRRYRYNSMSDQ</sequence>
<dbReference type="OrthoDB" id="9796020at2"/>
<evidence type="ECO:0000313" key="5">
    <source>
        <dbReference type="Proteomes" id="UP000436911"/>
    </source>
</evidence>
<dbReference type="PANTHER" id="PTHR43794">
    <property type="entry name" value="AMINOHYDROLASE SSNA-RELATED"/>
    <property type="match status" value="1"/>
</dbReference>
<dbReference type="Pfam" id="PF01979">
    <property type="entry name" value="Amidohydro_1"/>
    <property type="match status" value="1"/>
</dbReference>
<dbReference type="EMBL" id="QUSG01000002">
    <property type="protein sequence ID" value="KAA3529915.1"/>
    <property type="molecule type" value="Genomic_DNA"/>
</dbReference>
<protein>
    <submittedName>
        <fullName evidence="4">Cytosine deaminase</fullName>
    </submittedName>
</protein>
<dbReference type="SUPFAM" id="SSF51338">
    <property type="entry name" value="Composite domain of metallo-dependent hydrolases"/>
    <property type="match status" value="2"/>
</dbReference>
<dbReference type="GeneID" id="60680473"/>
<dbReference type="GO" id="GO:0016810">
    <property type="term" value="F:hydrolase activity, acting on carbon-nitrogen (but not peptide) bonds"/>
    <property type="evidence" value="ECO:0007669"/>
    <property type="project" value="InterPro"/>
</dbReference>
<dbReference type="InterPro" id="IPR006680">
    <property type="entry name" value="Amidohydro-rel"/>
</dbReference>
<evidence type="ECO:0000259" key="3">
    <source>
        <dbReference type="Pfam" id="PF01979"/>
    </source>
</evidence>
<dbReference type="Gene3D" id="3.20.20.140">
    <property type="entry name" value="Metal-dependent hydrolases"/>
    <property type="match status" value="1"/>
</dbReference>
<dbReference type="SUPFAM" id="SSF51556">
    <property type="entry name" value="Metallo-dependent hydrolases"/>
    <property type="match status" value="1"/>
</dbReference>
<comment type="similarity">
    <text evidence="1">Belongs to the metallo-dependent hydrolases superfamily. ATZ/TRZ family.</text>
</comment>
<reference evidence="4 5" key="1">
    <citation type="submission" date="2018-08" db="EMBL/GenBank/DDBJ databases">
        <title>Genome sequencing of Agrobacterium vitis strain ICMP 10754.</title>
        <authorList>
            <person name="Visnovsky S.B."/>
            <person name="Pitman A.R."/>
        </authorList>
    </citation>
    <scope>NUCLEOTIDE SEQUENCE [LARGE SCALE GENOMIC DNA]</scope>
    <source>
        <strain evidence="4 5">ICMP 10754</strain>
    </source>
</reference>
<evidence type="ECO:0000256" key="1">
    <source>
        <dbReference type="ARBA" id="ARBA00006745"/>
    </source>
</evidence>
<proteinExistence type="inferred from homology"/>
<dbReference type="AlphaFoldDB" id="A0A368NYV5"/>